<dbReference type="AlphaFoldDB" id="A0A101JCS9"/>
<reference evidence="1 2" key="1">
    <citation type="submission" date="2015-10" db="EMBL/GenBank/DDBJ databases">
        <authorList>
            <person name="Gilbert D.G."/>
        </authorList>
    </citation>
    <scope>NUCLEOTIDE SEQUENCE [LARGE SCALE GENOMIC DNA]</scope>
    <source>
        <strain evidence="1 2">NRRL B-16712</strain>
    </source>
</reference>
<dbReference type="OrthoDB" id="9805113at2"/>
<organism evidence="1 2">
    <name type="scientific">Actinoplanes awajinensis subsp. mycoplanecinus</name>
    <dbReference type="NCBI Taxonomy" id="135947"/>
    <lineage>
        <taxon>Bacteria</taxon>
        <taxon>Bacillati</taxon>
        <taxon>Actinomycetota</taxon>
        <taxon>Actinomycetes</taxon>
        <taxon>Micromonosporales</taxon>
        <taxon>Micromonosporaceae</taxon>
        <taxon>Actinoplanes</taxon>
    </lineage>
</organism>
<dbReference type="RefSeq" id="WP_067705254.1">
    <property type="nucleotide sequence ID" value="NZ_LLZH01000321.1"/>
</dbReference>
<accession>A0A101JCS9</accession>
<gene>
    <name evidence="1" type="ORF">ADL15_43700</name>
</gene>
<dbReference type="Proteomes" id="UP000053244">
    <property type="component" value="Unassembled WGS sequence"/>
</dbReference>
<sequence length="89" mass="10210">MTMIGHGSHRTAVERQIPLPVWNHPDFQRWLTARQRPDHMLTDARVLWLQLDAAGIPVGWVLKAQFTCGDQESPSSEFITFGDLHMEKT</sequence>
<proteinExistence type="predicted"/>
<name>A0A101JCS9_9ACTN</name>
<evidence type="ECO:0000313" key="2">
    <source>
        <dbReference type="Proteomes" id="UP000053244"/>
    </source>
</evidence>
<keyword evidence="2" id="KW-1185">Reference proteome</keyword>
<evidence type="ECO:0000313" key="1">
    <source>
        <dbReference type="EMBL" id="KUL24406.1"/>
    </source>
</evidence>
<dbReference type="EMBL" id="LLZH01000321">
    <property type="protein sequence ID" value="KUL24406.1"/>
    <property type="molecule type" value="Genomic_DNA"/>
</dbReference>
<protein>
    <submittedName>
        <fullName evidence="1">Uncharacterized protein</fullName>
    </submittedName>
</protein>
<comment type="caution">
    <text evidence="1">The sequence shown here is derived from an EMBL/GenBank/DDBJ whole genome shotgun (WGS) entry which is preliminary data.</text>
</comment>